<reference evidence="7" key="1">
    <citation type="submission" date="2021-04" db="EMBL/GenBank/DDBJ databases">
        <title>The genome sequence of Ideonella sp. 4Y11.</title>
        <authorList>
            <person name="Liu Y."/>
        </authorList>
    </citation>
    <scope>NUCLEOTIDE SEQUENCE</scope>
    <source>
        <strain evidence="7">4Y11</strain>
    </source>
</reference>
<keyword evidence="3" id="KW-0805">Transcription regulation</keyword>
<name>A0A941BM54_9BURK</name>
<dbReference type="EMBL" id="JAGQDE010000014">
    <property type="protein sequence ID" value="MBQ0960464.1"/>
    <property type="molecule type" value="Genomic_DNA"/>
</dbReference>
<dbReference type="GO" id="GO:0006355">
    <property type="term" value="P:regulation of DNA-templated transcription"/>
    <property type="evidence" value="ECO:0007669"/>
    <property type="project" value="InterPro"/>
</dbReference>
<keyword evidence="4" id="KW-0238">DNA-binding</keyword>
<accession>A0A941BM54</accession>
<keyword evidence="5" id="KW-0804">Transcription</keyword>
<dbReference type="Pfam" id="PF08681">
    <property type="entry name" value="TacA1"/>
    <property type="match status" value="1"/>
</dbReference>
<proteinExistence type="inferred from homology"/>
<evidence type="ECO:0000256" key="1">
    <source>
        <dbReference type="ARBA" id="ARBA00022491"/>
    </source>
</evidence>
<keyword evidence="2" id="KW-1277">Toxin-antitoxin system</keyword>
<evidence type="ECO:0000256" key="5">
    <source>
        <dbReference type="ARBA" id="ARBA00023163"/>
    </source>
</evidence>
<evidence type="ECO:0000256" key="4">
    <source>
        <dbReference type="ARBA" id="ARBA00023125"/>
    </source>
</evidence>
<dbReference type="Gene3D" id="1.20.5.780">
    <property type="entry name" value="Single helix bin"/>
    <property type="match status" value="1"/>
</dbReference>
<evidence type="ECO:0000256" key="2">
    <source>
        <dbReference type="ARBA" id="ARBA00022649"/>
    </source>
</evidence>
<evidence type="ECO:0000256" key="3">
    <source>
        <dbReference type="ARBA" id="ARBA00023015"/>
    </source>
</evidence>
<dbReference type="PANTHER" id="PTHR35401:SF1">
    <property type="entry name" value="CYTOPLASMIC PROTEIN"/>
    <property type="match status" value="1"/>
</dbReference>
<keyword evidence="1" id="KW-0678">Repressor</keyword>
<dbReference type="Proteomes" id="UP000678374">
    <property type="component" value="Unassembled WGS sequence"/>
</dbReference>
<evidence type="ECO:0000313" key="8">
    <source>
        <dbReference type="Proteomes" id="UP000678374"/>
    </source>
</evidence>
<dbReference type="AlphaFoldDB" id="A0A941BM54"/>
<dbReference type="InterPro" id="IPR014795">
    <property type="entry name" value="TacA_1-like"/>
</dbReference>
<dbReference type="GO" id="GO:0003677">
    <property type="term" value="F:DNA binding"/>
    <property type="evidence" value="ECO:0007669"/>
    <property type="project" value="UniProtKB-KW"/>
</dbReference>
<dbReference type="PANTHER" id="PTHR35401">
    <property type="entry name" value="COPG FAMILY HELIX-TURN-HELIX PROTEIN-RELATED-RELATED"/>
    <property type="match status" value="1"/>
</dbReference>
<evidence type="ECO:0000256" key="6">
    <source>
        <dbReference type="ARBA" id="ARBA00049988"/>
    </source>
</evidence>
<evidence type="ECO:0000313" key="7">
    <source>
        <dbReference type="EMBL" id="MBQ0960464.1"/>
    </source>
</evidence>
<comment type="caution">
    <text evidence="7">The sequence shown here is derived from an EMBL/GenBank/DDBJ whole genome shotgun (WGS) entry which is preliminary data.</text>
</comment>
<protein>
    <submittedName>
        <fullName evidence="7">DUF1778 domain-containing protein</fullName>
    </submittedName>
</protein>
<comment type="similarity">
    <text evidence="6">Belongs to the TacA antitoxin family.</text>
</comment>
<keyword evidence="8" id="KW-1185">Reference proteome</keyword>
<dbReference type="SUPFAM" id="SSF47598">
    <property type="entry name" value="Ribbon-helix-helix"/>
    <property type="match status" value="1"/>
</dbReference>
<sequence>MGQTRSKELVKISIRCKAWQRNLISQAADRLGCTRSDFVLESACRRAEEVLLDQTFFALDAKGFAALQAMLDQPLAPNDCLRRTLKARSPWGTTAADASVASDGERMK</sequence>
<organism evidence="7 8">
    <name type="scientific">Ideonella aquatica</name>
    <dbReference type="NCBI Taxonomy" id="2824119"/>
    <lineage>
        <taxon>Bacteria</taxon>
        <taxon>Pseudomonadati</taxon>
        <taxon>Pseudomonadota</taxon>
        <taxon>Betaproteobacteria</taxon>
        <taxon>Burkholderiales</taxon>
        <taxon>Sphaerotilaceae</taxon>
        <taxon>Ideonella</taxon>
    </lineage>
</organism>
<gene>
    <name evidence="7" type="ORF">KAK06_16040</name>
</gene>
<dbReference type="InterPro" id="IPR010985">
    <property type="entry name" value="Ribbon_hlx_hlx"/>
</dbReference>